<evidence type="ECO:0000259" key="4">
    <source>
        <dbReference type="Pfam" id="PF14644"/>
    </source>
</evidence>
<dbReference type="Pfam" id="PF14643">
    <property type="entry name" value="DUF4455"/>
    <property type="match status" value="1"/>
</dbReference>
<dbReference type="PANTHER" id="PTHR21444">
    <property type="entry name" value="COILED-COIL DOMAIN-CONTAINING PROTEIN 180"/>
    <property type="match status" value="1"/>
</dbReference>
<feature type="domain" description="DUF4455" evidence="3">
    <location>
        <begin position="120"/>
        <end position="523"/>
    </location>
</feature>
<proteinExistence type="predicted"/>
<accession>A0A3P9MHS7</accession>
<reference key="1">
    <citation type="journal article" date="2007" name="Nature">
        <title>The medaka draft genome and insights into vertebrate genome evolution.</title>
        <authorList>
            <person name="Kasahara M."/>
            <person name="Naruse K."/>
            <person name="Sasaki S."/>
            <person name="Nakatani Y."/>
            <person name="Qu W."/>
            <person name="Ahsan B."/>
            <person name="Yamada T."/>
            <person name="Nagayasu Y."/>
            <person name="Doi K."/>
            <person name="Kasai Y."/>
            <person name="Jindo T."/>
            <person name="Kobayashi D."/>
            <person name="Shimada A."/>
            <person name="Toyoda A."/>
            <person name="Kuroki Y."/>
            <person name="Fujiyama A."/>
            <person name="Sasaki T."/>
            <person name="Shimizu A."/>
            <person name="Asakawa S."/>
            <person name="Shimizu N."/>
            <person name="Hashimoto S."/>
            <person name="Yang J."/>
            <person name="Lee Y."/>
            <person name="Matsushima K."/>
            <person name="Sugano S."/>
            <person name="Sakaizumi M."/>
            <person name="Narita T."/>
            <person name="Ohishi K."/>
            <person name="Haga S."/>
            <person name="Ohta F."/>
            <person name="Nomoto H."/>
            <person name="Nogata K."/>
            <person name="Morishita T."/>
            <person name="Endo T."/>
            <person name="Shin-I T."/>
            <person name="Takeda H."/>
            <person name="Morishita S."/>
            <person name="Kohara Y."/>
        </authorList>
    </citation>
    <scope>NUCLEOTIDE SEQUENCE [LARGE SCALE GENOMIC DNA]</scope>
    <source>
        <strain>Hd-rR</strain>
    </source>
</reference>
<reference evidence="5 6" key="2">
    <citation type="submission" date="2017-04" db="EMBL/GenBank/DDBJ databases">
        <title>CpG methylation of centromeres and impact of large insertions on vertebrate speciation.</title>
        <authorList>
            <person name="Ichikawa K."/>
            <person name="Yoshimura J."/>
            <person name="Morishita S."/>
        </authorList>
    </citation>
    <scope>NUCLEOTIDE SEQUENCE</scope>
    <source>
        <strain evidence="5 6">HNI</strain>
    </source>
</reference>
<evidence type="ECO:0000259" key="3">
    <source>
        <dbReference type="Pfam" id="PF14643"/>
    </source>
</evidence>
<keyword evidence="1" id="KW-0175">Coiled coil</keyword>
<dbReference type="InterPro" id="IPR028089">
    <property type="entry name" value="DUF4455"/>
</dbReference>
<dbReference type="InterPro" id="IPR027914">
    <property type="entry name" value="DUF4456"/>
</dbReference>
<dbReference type="Pfam" id="PF14644">
    <property type="entry name" value="DUF4456"/>
    <property type="match status" value="1"/>
</dbReference>
<feature type="domain" description="DUF4456" evidence="4">
    <location>
        <begin position="1075"/>
        <end position="1255"/>
    </location>
</feature>
<feature type="coiled-coil region" evidence="1">
    <location>
        <begin position="423"/>
        <end position="461"/>
    </location>
</feature>
<reference evidence="5" key="4">
    <citation type="submission" date="2025-09" db="UniProtKB">
        <authorList>
            <consortium name="Ensembl"/>
        </authorList>
    </citation>
    <scope>IDENTIFICATION</scope>
    <source>
        <strain evidence="5">HNI</strain>
    </source>
</reference>
<feature type="coiled-coil region" evidence="1">
    <location>
        <begin position="109"/>
        <end position="168"/>
    </location>
</feature>
<dbReference type="PANTHER" id="PTHR21444:SF14">
    <property type="entry name" value="COILED-COIL DOMAIN-CONTAINING PROTEIN 180"/>
    <property type="match status" value="1"/>
</dbReference>
<sequence length="1351" mass="154339">MQQEGTEGEEPLCNAKKVQSAGPSLFEKMCDGGPEDQPSTCRDTRTQHLCVEEDTACSNNNRSCLTFSRVHPLHYKPEEDIDEVTRLPDSVVVQCPSSNIVDRNRKKNSGKHEAALEQMETQLSQLSQEVNALWDKVEEEVTIKKTMISELNLRLREVEKRRSKEIQAILRLHCHMVERIGFLTPPAVHRLFHAEATELNLALIANRRCAARVELDLKKQTLQQEALLHQQWEATLTSWRRSKEKEIVDQFRNFCRRDESQPLVPDQQMKQTQRALTEQRCAIICKIRSLVPPTCSSALVSDWFKELTSLNSQLDHLHSDFLNHYRCSKEQSWDDLLAEVERCKEVFSALQLSEEQVNDIVTSQLLPLIRQRQSQDEERLSALEACYDAVAQHALRLSGYALAVVKAAALHWEEHVIRSERIKEKLEQHLDDLKCSLQQRTETKKENLDNLLQRLRQASSEDDMISLLEKSEKFLQDIEHSCTECVSEQWEVISRLPALLMEELTSYSKSLSSLFHLTQAYQPDLEELQKLHLSSSSSARLMSGSPVCQSKTQLDGLTKTQLQSNADTTHNSLNCLTEMESSLLEICDIHLYASFTSTRGVTYAGPTFRCFAPNLPNNLHQDTHLRALPAELLTDTLTRFRTLFLDHLELHFSEVLSSAVAMVSERKDAVRLELELQLLQLNPEHIQTHICQPRLAELQLHREIVDNFCEEMLQVFASCRMELQKLQSTISKKNEEFTATLSNTESSIQMVCSSRRLEAIVLDFQDSLHRHTEERKHHQTVFRQTLSMRLEKSRSKASKLLNSMRVFSEGGDFAPEELKTIQMRMKKETKMIRLTEKSILTELESFESRNFQQIKELSTPLQEKLSSLTSEVKFAERVRKILSSAQLQIQTEAAGSNLQQTSINSSLEKLRSLEKSPKESPEDVCSLLSSVEEEVKKRCLYLDFNVGMLDLMGRPKSLKPVQPILSFQHLNSPSGERLQDPVFGIIKFLNSSLSRQDSAGEDQLRGRGAAAGQNPIHHQKLTAVNVRPVSKSSRSIRNIKRFQIFGSKLEEEQSISSFPSVLQVVLWKTNELLIQGAADFYSSKSGSSVLLLPDSLDKGAENMMQLLLEYQKQANSFLSKSREELVKQLFVLKELFSSLPAVLMNKHEQQHTVWLKEQLAGIMKKLEETLAASEKEKISNFRELRVSMSKDMLDMVNSREELRQQTLHSTICGAHLQLQECLQSRRQEFVASLTSLSETLLHQTDDLLSVTALNASLTNQNSDDTALTKEAGGETREAIRPSSSTADAHTKTQEGVIEHRDAALKRFEELLKQELSDLDDDKRRRLNQEDQWNAYWRGEIQALKNIRKNLS</sequence>
<evidence type="ECO:0000313" key="6">
    <source>
        <dbReference type="Proteomes" id="UP000265180"/>
    </source>
</evidence>
<evidence type="ECO:0000313" key="5">
    <source>
        <dbReference type="Ensembl" id="ENSORLP00020032552.1"/>
    </source>
</evidence>
<dbReference type="Proteomes" id="UP000265180">
    <property type="component" value="Chromosome 9"/>
</dbReference>
<protein>
    <recommendedName>
        <fullName evidence="7">DUF4455 domain-containing protein</fullName>
    </recommendedName>
</protein>
<evidence type="ECO:0000256" key="2">
    <source>
        <dbReference type="SAM" id="MobiDB-lite"/>
    </source>
</evidence>
<name>A0A3P9MHS7_ORYLA</name>
<organism evidence="5 6">
    <name type="scientific">Oryzias latipes</name>
    <name type="common">Japanese rice fish</name>
    <name type="synonym">Japanese killifish</name>
    <dbReference type="NCBI Taxonomy" id="8090"/>
    <lineage>
        <taxon>Eukaryota</taxon>
        <taxon>Metazoa</taxon>
        <taxon>Chordata</taxon>
        <taxon>Craniata</taxon>
        <taxon>Vertebrata</taxon>
        <taxon>Euteleostomi</taxon>
        <taxon>Actinopterygii</taxon>
        <taxon>Neopterygii</taxon>
        <taxon>Teleostei</taxon>
        <taxon>Neoteleostei</taxon>
        <taxon>Acanthomorphata</taxon>
        <taxon>Ovalentaria</taxon>
        <taxon>Atherinomorphae</taxon>
        <taxon>Beloniformes</taxon>
        <taxon>Adrianichthyidae</taxon>
        <taxon>Oryziinae</taxon>
        <taxon>Oryzias</taxon>
    </lineage>
</organism>
<evidence type="ECO:0008006" key="7">
    <source>
        <dbReference type="Google" id="ProtNLM"/>
    </source>
</evidence>
<evidence type="ECO:0000256" key="1">
    <source>
        <dbReference type="SAM" id="Coils"/>
    </source>
</evidence>
<dbReference type="Ensembl" id="ENSORLT00020025590.1">
    <property type="protein sequence ID" value="ENSORLP00020032552.1"/>
    <property type="gene ID" value="ENSORLG00020018175.1"/>
</dbReference>
<reference evidence="5" key="3">
    <citation type="submission" date="2025-08" db="UniProtKB">
        <authorList>
            <consortium name="Ensembl"/>
        </authorList>
    </citation>
    <scope>IDENTIFICATION</scope>
    <source>
        <strain evidence="5">HNI</strain>
    </source>
</reference>
<feature type="region of interest" description="Disordered" evidence="2">
    <location>
        <begin position="1263"/>
        <end position="1295"/>
    </location>
</feature>